<reference evidence="3 4" key="1">
    <citation type="submission" date="2023-06" db="EMBL/GenBank/DDBJ databases">
        <title>Aquibacillus rhizosphaerae LR5S19.</title>
        <authorList>
            <person name="Sun J.-Q."/>
        </authorList>
    </citation>
    <scope>NUCLEOTIDE SEQUENCE [LARGE SCALE GENOMIC DNA]</scope>
    <source>
        <strain evidence="3 4">LR5S19</strain>
    </source>
</reference>
<comment type="caution">
    <text evidence="3">The sequence shown here is derived from an EMBL/GenBank/DDBJ whole genome shotgun (WGS) entry which is preliminary data.</text>
</comment>
<dbReference type="Gene3D" id="3.40.50.1820">
    <property type="entry name" value="alpha/beta hydrolase"/>
    <property type="match status" value="1"/>
</dbReference>
<proteinExistence type="inferred from homology"/>
<dbReference type="Pfam" id="PF00756">
    <property type="entry name" value="Esterase"/>
    <property type="match status" value="1"/>
</dbReference>
<dbReference type="InterPro" id="IPR052558">
    <property type="entry name" value="Siderophore_Hydrolase_D"/>
</dbReference>
<dbReference type="RefSeq" id="WP_285933642.1">
    <property type="nucleotide sequence ID" value="NZ_JASTZU010000058.1"/>
</dbReference>
<evidence type="ECO:0000256" key="1">
    <source>
        <dbReference type="ARBA" id="ARBA00005622"/>
    </source>
</evidence>
<dbReference type="PANTHER" id="PTHR40841">
    <property type="entry name" value="SIDEROPHORE TRIACETYLFUSARININE C ESTERASE"/>
    <property type="match status" value="1"/>
</dbReference>
<dbReference type="InterPro" id="IPR029058">
    <property type="entry name" value="AB_hydrolase_fold"/>
</dbReference>
<dbReference type="GO" id="GO:0016787">
    <property type="term" value="F:hydrolase activity"/>
    <property type="evidence" value="ECO:0007669"/>
    <property type="project" value="UniProtKB-KW"/>
</dbReference>
<evidence type="ECO:0000313" key="4">
    <source>
        <dbReference type="Proteomes" id="UP001235343"/>
    </source>
</evidence>
<organism evidence="3 4">
    <name type="scientific">Aquibacillus rhizosphaerae</name>
    <dbReference type="NCBI Taxonomy" id="3051431"/>
    <lineage>
        <taxon>Bacteria</taxon>
        <taxon>Bacillati</taxon>
        <taxon>Bacillota</taxon>
        <taxon>Bacilli</taxon>
        <taxon>Bacillales</taxon>
        <taxon>Bacillaceae</taxon>
        <taxon>Aquibacillus</taxon>
    </lineage>
</organism>
<evidence type="ECO:0000256" key="2">
    <source>
        <dbReference type="ARBA" id="ARBA00022801"/>
    </source>
</evidence>
<sequence>MIRSRKTESFDLKGAHHNYRVDISIPESTPPSEGFPVLYVLDGDAYFTMIDQIVNLQSRRADKTGVSELIIVGIGYEGNDVFSSFRVYDYTPPAQTVDLPEKPDGQPWPDHGGAKDFQAFIEKKLMPVIHKDYPVNKQKQAIFGHSLGGLFALYTLFTRQDLFQNYLAFSPSIWWNNRAVLNEEKHLRTRNDKRLYIAIEHTSQKNMYHDAQSLYTRLAEGDMLADIDFRGLNDESHMSIVPTALSDALRFLCRSF</sequence>
<dbReference type="EMBL" id="JASTZU010000058">
    <property type="protein sequence ID" value="MDL4842366.1"/>
    <property type="molecule type" value="Genomic_DNA"/>
</dbReference>
<accession>A0ABT7L913</accession>
<gene>
    <name evidence="3" type="ORF">QQS35_18155</name>
</gene>
<dbReference type="SUPFAM" id="SSF53474">
    <property type="entry name" value="alpha/beta-Hydrolases"/>
    <property type="match status" value="1"/>
</dbReference>
<protein>
    <submittedName>
        <fullName evidence="3">Alpha/beta hydrolase-fold protein</fullName>
    </submittedName>
</protein>
<name>A0ABT7L913_9BACI</name>
<evidence type="ECO:0000313" key="3">
    <source>
        <dbReference type="EMBL" id="MDL4842366.1"/>
    </source>
</evidence>
<keyword evidence="2 3" id="KW-0378">Hydrolase</keyword>
<comment type="similarity">
    <text evidence="1">Belongs to the esterase D family.</text>
</comment>
<dbReference type="InterPro" id="IPR000801">
    <property type="entry name" value="Esterase-like"/>
</dbReference>
<dbReference type="PANTHER" id="PTHR40841:SF2">
    <property type="entry name" value="SIDEROPHORE-DEGRADING ESTERASE (EUROFUNG)"/>
    <property type="match status" value="1"/>
</dbReference>
<dbReference type="Proteomes" id="UP001235343">
    <property type="component" value="Unassembled WGS sequence"/>
</dbReference>
<keyword evidence="4" id="KW-1185">Reference proteome</keyword>